<keyword evidence="4" id="KW-1185">Reference proteome</keyword>
<dbReference type="EMBL" id="PDLM01000011">
    <property type="protein sequence ID" value="RDW66240.1"/>
    <property type="molecule type" value="Genomic_DNA"/>
</dbReference>
<dbReference type="Proteomes" id="UP000256645">
    <property type="component" value="Unassembled WGS sequence"/>
</dbReference>
<dbReference type="InterPro" id="IPR052208">
    <property type="entry name" value="DmX-like/RAVE_component"/>
</dbReference>
<evidence type="ECO:0000256" key="1">
    <source>
        <dbReference type="SAM" id="MobiDB-lite"/>
    </source>
</evidence>
<dbReference type="InterPro" id="IPR015943">
    <property type="entry name" value="WD40/YVTN_repeat-like_dom_sf"/>
</dbReference>
<dbReference type="GO" id="GO:0007035">
    <property type="term" value="P:vacuolar acidification"/>
    <property type="evidence" value="ECO:0007669"/>
    <property type="project" value="TreeGrafter"/>
</dbReference>
<dbReference type="GO" id="GO:0043291">
    <property type="term" value="C:RAVE complex"/>
    <property type="evidence" value="ECO:0007669"/>
    <property type="project" value="TreeGrafter"/>
</dbReference>
<dbReference type="Pfam" id="PF12234">
    <property type="entry name" value="Rav1p_C"/>
    <property type="match status" value="1"/>
</dbReference>
<dbReference type="InterPro" id="IPR036322">
    <property type="entry name" value="WD40_repeat_dom_sf"/>
</dbReference>
<dbReference type="STRING" id="1849047.A0A3D8QX14"/>
<feature type="region of interest" description="Disordered" evidence="1">
    <location>
        <begin position="1270"/>
        <end position="1310"/>
    </location>
</feature>
<dbReference type="InterPro" id="IPR022033">
    <property type="entry name" value="Rav1p_C"/>
</dbReference>
<dbReference type="SUPFAM" id="SSF50978">
    <property type="entry name" value="WD40 repeat-like"/>
    <property type="match status" value="1"/>
</dbReference>
<evidence type="ECO:0000313" key="4">
    <source>
        <dbReference type="Proteomes" id="UP000256645"/>
    </source>
</evidence>
<proteinExistence type="predicted"/>
<dbReference type="OrthoDB" id="342131at2759"/>
<reference evidence="3 4" key="1">
    <citation type="journal article" date="2018" name="IMA Fungus">
        <title>IMA Genome-F 9: Draft genome sequence of Annulohypoxylon stygium, Aspergillus mulundensis, Berkeleyomyces basicola (syn. Thielaviopsis basicola), Ceratocystis smalleyi, two Cercospora beticola strains, Coleophoma cylindrospora, Fusarium fracticaudum, Phialophora cf. hyalina, and Morchella septimelata.</title>
        <authorList>
            <person name="Wingfield B.D."/>
            <person name="Bills G.F."/>
            <person name="Dong Y."/>
            <person name="Huang W."/>
            <person name="Nel W.J."/>
            <person name="Swalarsk-Parry B.S."/>
            <person name="Vaghefi N."/>
            <person name="Wilken P.M."/>
            <person name="An Z."/>
            <person name="de Beer Z.W."/>
            <person name="De Vos L."/>
            <person name="Chen L."/>
            <person name="Duong T.A."/>
            <person name="Gao Y."/>
            <person name="Hammerbacher A."/>
            <person name="Kikkert J.R."/>
            <person name="Li Y."/>
            <person name="Li H."/>
            <person name="Li K."/>
            <person name="Li Q."/>
            <person name="Liu X."/>
            <person name="Ma X."/>
            <person name="Naidoo K."/>
            <person name="Pethybridge S.J."/>
            <person name="Sun J."/>
            <person name="Steenkamp E.T."/>
            <person name="van der Nest M.A."/>
            <person name="van Wyk S."/>
            <person name="Wingfield M.J."/>
            <person name="Xiong C."/>
            <person name="Yue Q."/>
            <person name="Zhang X."/>
        </authorList>
    </citation>
    <scope>NUCLEOTIDE SEQUENCE [LARGE SCALE GENOMIC DNA]</scope>
    <source>
        <strain evidence="3 4">BP6252</strain>
    </source>
</reference>
<gene>
    <name evidence="3" type="ORF">BP6252_09875</name>
</gene>
<evidence type="ECO:0000259" key="2">
    <source>
        <dbReference type="Pfam" id="PF12234"/>
    </source>
</evidence>
<name>A0A3D8QX14_9HELO</name>
<dbReference type="PANTHER" id="PTHR13950:SF9">
    <property type="entry name" value="RABCONNECTIN-3A"/>
    <property type="match status" value="1"/>
</dbReference>
<protein>
    <recommendedName>
        <fullName evidence="2">RAVE complex protein Rav1 C-terminal domain-containing protein</fullName>
    </recommendedName>
</protein>
<dbReference type="Gene3D" id="2.130.10.10">
    <property type="entry name" value="YVTN repeat-like/Quinoprotein amine dehydrogenase"/>
    <property type="match status" value="1"/>
</dbReference>
<dbReference type="PANTHER" id="PTHR13950">
    <property type="entry name" value="RABCONNECTIN-RELATED"/>
    <property type="match status" value="1"/>
</dbReference>
<evidence type="ECO:0000313" key="3">
    <source>
        <dbReference type="EMBL" id="RDW66240.1"/>
    </source>
</evidence>
<feature type="domain" description="RAVE complex protein Rav1 C-terminal" evidence="2">
    <location>
        <begin position="605"/>
        <end position="1238"/>
    </location>
</feature>
<comment type="caution">
    <text evidence="3">The sequence shown here is derived from an EMBL/GenBank/DDBJ whole genome shotgun (WGS) entry which is preliminary data.</text>
</comment>
<accession>A0A3D8QX14</accession>
<sequence length="1310" mass="147481">MRAVLPGKAQAKLQAVCTGYWEDRRLVAYITGNAIVILTSVDTILQTIYDDDDVKLGGIAIDEASGKIAVCAGSAVRIYKPYGQGEDALKWSLQHNLTLNEVEGAISTLSWGVSEELLVGSSYLTLFATHNTPSSIWRQRLANNVKFANFCYDSAYIASTGNHDRLVKIWRRLSFGSDDVRFDFTYLPHPSTVVNMHWRRPYHLDQSLDNVLYTFCADNILRIWAATDPHSLQILQLWAQIDLCESIQPRGLVPETTRMARFAFIIDGRDFTKATEHAVQARNPGNAQDDHSLSHLIEVANRNPEICVIMDQNGHLSAWGLENVGSKNRKITNIFNIAHVDDLRLGLPTSQSSDFDYVQFYNFCDISSGALEVLVHHFDGKIEVFESNVADLFDPSPRQNRLVFKAVWTGHSAAVKKIVRNVSGRAVVTRTDDNESIVWAHTGAEKGLTLTRQSIIPQQEHIHRICVMRKGKFVILLHQSSITLWDTRPFEAKLLARCHFEVAGKPLCILMLPEVEKGGTLAHVATITSNMKGIVWEVRLPQIHASCETNGHPPTSLRQFCSVDLGESDDLAYVLPVDPAGSPPVVSGFLDTFARDIAISWTHAGLLRSWTAKVDLEAKKADWLQTCSVDTGIFEPSMASASSIRKAALVNAKRSELTIWDVRGAQLEFSQNFEDQDTIRDLDWTSTPDDQSILAVGFGHRILLLAQMRYDYLNKGPAWAAIREISIRDLTPHPIGDSTWLSGGNLIIGAGNQLLIYDKDVEPSGFLSSSLAVSSRKTSWDLFELVTRLNGPLPIYHPQFLGQCILAGKNVLVQQILLALHKILKFYVESDHIDTHLGMDLAAFYTVSETSSSRLASKNARSAFDAFSEEEEVENVTEGVASLMHEKLVHIALPQLSRQEQIHLADIIECVAIVEKQRRSMDDNAARYMLFFRQHVLRKGRVTGTNLSWREINWAYHSNSQDILVDMVSNQFHGRLLWEHARESGMFMWMTDLTALKAQFEVIARNEYTKSDLKNPIDCSLFYLALRKKTVLQGLWRMATWNREQSATSRLLANNFQDPKWKTVALKNAYALLGKRRFEYAASFFLLGDCLKDAVNVILNQMKDLQLAVAVTRVYEEEGGPVLKELLEEKVLPLASQEGNRWLASWAFWMLRRRDMAVRALISPVYTLLETPQAPDLQAKLFLTDDPALVVLYSQLRQQTLQTLRGASKVTPKVEWTFVLHNARLYDRMGCDLLALDLVRNWEFLLPTPPTSQDIGGEPDPRRMLRRRSSLVVADLPLPKDIKTGSHMHKPPPSVFEEPESSSLLDSFGF</sequence>
<organism evidence="3 4">
    <name type="scientific">Coleophoma cylindrospora</name>
    <dbReference type="NCBI Taxonomy" id="1849047"/>
    <lineage>
        <taxon>Eukaryota</taxon>
        <taxon>Fungi</taxon>
        <taxon>Dikarya</taxon>
        <taxon>Ascomycota</taxon>
        <taxon>Pezizomycotina</taxon>
        <taxon>Leotiomycetes</taxon>
        <taxon>Helotiales</taxon>
        <taxon>Dermateaceae</taxon>
        <taxon>Coleophoma</taxon>
    </lineage>
</organism>